<evidence type="ECO:0000259" key="6">
    <source>
        <dbReference type="Pfam" id="PF01537"/>
    </source>
</evidence>
<evidence type="ECO:0000313" key="7">
    <source>
        <dbReference type="EMBL" id="QIC50132.1"/>
    </source>
</evidence>
<evidence type="ECO:0000256" key="2">
    <source>
        <dbReference type="ARBA" id="ARBA00022844"/>
    </source>
</evidence>
<dbReference type="GO" id="GO:0019031">
    <property type="term" value="C:viral envelope"/>
    <property type="evidence" value="ECO:0007669"/>
    <property type="project" value="UniProtKB-KW"/>
</dbReference>
<evidence type="ECO:0000256" key="5">
    <source>
        <dbReference type="SAM" id="Phobius"/>
    </source>
</evidence>
<organism evidence="7">
    <name type="scientific">Bovine alphaherpesvirus 2</name>
    <dbReference type="NCBI Taxonomy" id="10295"/>
    <lineage>
        <taxon>Viruses</taxon>
        <taxon>Duplodnaviria</taxon>
        <taxon>Heunggongvirae</taxon>
        <taxon>Peploviricota</taxon>
        <taxon>Herviviricetes</taxon>
        <taxon>Herpesvirales</taxon>
        <taxon>Orthoherpesviridae</taxon>
        <taxon>Alphaherpesvirinae</taxon>
        <taxon>Simplexvirus</taxon>
        <taxon>Simplexvirus bovinealpha2</taxon>
    </lineage>
</organism>
<feature type="compositionally biased region" description="Low complexity" evidence="4">
    <location>
        <begin position="320"/>
        <end position="374"/>
    </location>
</feature>
<keyword evidence="3" id="KW-0261">Viral envelope protein</keyword>
<keyword evidence="5" id="KW-0812">Transmembrane</keyword>
<keyword evidence="2" id="KW-0946">Virion</keyword>
<dbReference type="GO" id="GO:0016020">
    <property type="term" value="C:membrane"/>
    <property type="evidence" value="ECO:0007669"/>
    <property type="project" value="InterPro"/>
</dbReference>
<feature type="region of interest" description="Disordered" evidence="4">
    <location>
        <begin position="228"/>
        <end position="247"/>
    </location>
</feature>
<evidence type="ECO:0000256" key="4">
    <source>
        <dbReference type="SAM" id="MobiDB-lite"/>
    </source>
</evidence>
<dbReference type="GO" id="GO:0055036">
    <property type="term" value="C:virion membrane"/>
    <property type="evidence" value="ECO:0007669"/>
    <property type="project" value="UniProtKB-SubCell"/>
</dbReference>
<feature type="transmembrane region" description="Helical" evidence="5">
    <location>
        <begin position="555"/>
        <end position="579"/>
    </location>
</feature>
<feature type="region of interest" description="Disordered" evidence="4">
    <location>
        <begin position="316"/>
        <end position="374"/>
    </location>
</feature>
<proteinExistence type="predicted"/>
<comment type="subcellular location">
    <subcellularLocation>
        <location evidence="1">Virion membrane</location>
        <topology evidence="1">Single-pass type I membrane protein</topology>
    </subcellularLocation>
</comment>
<keyword evidence="5" id="KW-1133">Transmembrane helix</keyword>
<dbReference type="SUPFAM" id="SSF48726">
    <property type="entry name" value="Immunoglobulin"/>
    <property type="match status" value="1"/>
</dbReference>
<evidence type="ECO:0000256" key="1">
    <source>
        <dbReference type="ARBA" id="ARBA00004563"/>
    </source>
</evidence>
<dbReference type="Pfam" id="PF01537">
    <property type="entry name" value="Herpes_glycop_D"/>
    <property type="match status" value="1"/>
</dbReference>
<feature type="region of interest" description="Disordered" evidence="4">
    <location>
        <begin position="260"/>
        <end position="282"/>
    </location>
</feature>
<accession>A0A6H2U1N6</accession>
<feature type="region of interest" description="Disordered" evidence="4">
    <location>
        <begin position="384"/>
        <end position="403"/>
    </location>
</feature>
<feature type="region of interest" description="Disordered" evidence="4">
    <location>
        <begin position="419"/>
        <end position="539"/>
    </location>
</feature>
<evidence type="ECO:0000256" key="3">
    <source>
        <dbReference type="ARBA" id="ARBA00022879"/>
    </source>
</evidence>
<keyword evidence="5" id="KW-0472">Membrane</keyword>
<name>A0A6H2U1N6_9ALPH</name>
<dbReference type="EMBL" id="MN086802">
    <property type="protein sequence ID" value="QIC50132.1"/>
    <property type="molecule type" value="Genomic_DNA"/>
</dbReference>
<feature type="domain" description="Herpesvirus glycoprotein D/GG/GX" evidence="6">
    <location>
        <begin position="74"/>
        <end position="184"/>
    </location>
</feature>
<sequence>MHGAAVCAYLLLLALLCLSSATHSNPRPAVASKTGPACYPLPRFTSRGPSGPIRAASRHEPSRVIYHKPVSVPTPECQLATLHPSLRHYGKTAQRYDSTVVYYSVSGNTRRPLVMRRYYDCIGGTPPSPGECDRYSFTYFNGGAPSVYAIVNASLVAPVAHPMPRHFEFEIGIGRSLHRGAITVGAGAPNSTCGKTPCGTSFEWAQVPRCLLGVANAVYNRTTAGQRARAVGSERNDTAGPEDFSRVSSASQSVLAAAAEAGSRDIARGTRRHRKNLERPERKVPLVLDPSISKLMRMERSVGRHLLSVDSELIISGDGDSNSTEANATSTSDSAPTTPFPSNSSDLSSTSTSSATQTRSMTQTPSSTSPVSTTAVSTIFMHHSSSPLEEEASGDSSSTTPYPSEVVARTSIATLEELESTESDVATPHYQDDNSMTSTKPMEAHDSAYPESPGPYGPGGDVPTNPTPNFYDWPEPTPEYSEMYTPPDEPHNDAQPKPGDPETELELEDYVPGNVEQPFELPKQPPPQPPSEPPAKPQMHVPLFPFLTSSPTLDIAFVISATAHIASIIIILVLAWVLCSARARVERNRYFAARYAHVPLQDY</sequence>
<dbReference type="InterPro" id="IPR002896">
    <property type="entry name" value="Herpes_glycop_dom"/>
</dbReference>
<protein>
    <submittedName>
        <fullName evidence="7">Glycoprotein G</fullName>
    </submittedName>
</protein>
<feature type="compositionally biased region" description="Pro residues" evidence="4">
    <location>
        <begin position="523"/>
        <end position="536"/>
    </location>
</feature>
<reference evidence="7" key="1">
    <citation type="submission" date="2019-06" db="EMBL/GenBank/DDBJ databases">
        <title>Bovine herpetic mammillitis in dairy farm in Italy.</title>
        <authorList>
            <person name="Lanave G."/>
            <person name="Larocca V."/>
            <person name="Camero M."/>
            <person name="Martella V."/>
            <person name="Buonavoglia C."/>
        </authorList>
    </citation>
    <scope>NUCLEOTIDE SEQUENCE</scope>
    <source>
        <strain evidence="7">ITA/2018/468</strain>
    </source>
</reference>
<dbReference type="InterPro" id="IPR036179">
    <property type="entry name" value="Ig-like_dom_sf"/>
</dbReference>